<dbReference type="AlphaFoldDB" id="A0A7W9M017"/>
<evidence type="ECO:0008006" key="3">
    <source>
        <dbReference type="Google" id="ProtNLM"/>
    </source>
</evidence>
<dbReference type="Proteomes" id="UP000552097">
    <property type="component" value="Unassembled WGS sequence"/>
</dbReference>
<organism evidence="1 2">
    <name type="scientific">Saccharothrix ecbatanensis</name>
    <dbReference type="NCBI Taxonomy" id="1105145"/>
    <lineage>
        <taxon>Bacteria</taxon>
        <taxon>Bacillati</taxon>
        <taxon>Actinomycetota</taxon>
        <taxon>Actinomycetes</taxon>
        <taxon>Pseudonocardiales</taxon>
        <taxon>Pseudonocardiaceae</taxon>
        <taxon>Saccharothrix</taxon>
    </lineage>
</organism>
<evidence type="ECO:0000313" key="1">
    <source>
        <dbReference type="EMBL" id="MBB5802406.1"/>
    </source>
</evidence>
<comment type="caution">
    <text evidence="1">The sequence shown here is derived from an EMBL/GenBank/DDBJ whole genome shotgun (WGS) entry which is preliminary data.</text>
</comment>
<gene>
    <name evidence="1" type="ORF">F4560_002174</name>
</gene>
<name>A0A7W9M017_9PSEU</name>
<reference evidence="1 2" key="1">
    <citation type="submission" date="2020-08" db="EMBL/GenBank/DDBJ databases">
        <title>Sequencing the genomes of 1000 actinobacteria strains.</title>
        <authorList>
            <person name="Klenk H.-P."/>
        </authorList>
    </citation>
    <scope>NUCLEOTIDE SEQUENCE [LARGE SCALE GENOMIC DNA]</scope>
    <source>
        <strain evidence="1 2">DSM 45486</strain>
    </source>
</reference>
<accession>A0A7W9M017</accession>
<evidence type="ECO:0000313" key="2">
    <source>
        <dbReference type="Proteomes" id="UP000552097"/>
    </source>
</evidence>
<dbReference type="EMBL" id="JACHMO010000001">
    <property type="protein sequence ID" value="MBB5802406.1"/>
    <property type="molecule type" value="Genomic_DNA"/>
</dbReference>
<proteinExistence type="predicted"/>
<protein>
    <recommendedName>
        <fullName evidence="3">Glycosyl hydrolase</fullName>
    </recommendedName>
</protein>
<sequence>MFRPVPVPVLPPSTALADLATAGEHHAWLAGTTGVFTSRPSAPLVLSWTGETWREERLPDLPAAASLSGVAATAPDDVWAVGNSAGRPLVLHFDGTAWHTVHTPAITWAKAVVAVTRDEVHVVGTGRDALHFDGAAWHQRTALSSAREGLLTITAPAPHDVWAGGGGLAGAGAASYEYPVLTHWDGDTWTDVAGPRLERGHIARLAAAAPDDLWLGHVRDTEGLRVHRWDGNTWTSVPSPDDVGRLSVHGVAAGWTWGVRATRTSFEARPAFHRWTGDTWTAVPLPDALARTSASHVGLATTGATTWAYLKTAAGVHVLRHTDS</sequence>
<dbReference type="RefSeq" id="WP_184919086.1">
    <property type="nucleotide sequence ID" value="NZ_JACHMO010000001.1"/>
</dbReference>
<keyword evidence="2" id="KW-1185">Reference proteome</keyword>